<dbReference type="SUPFAM" id="SSF52499">
    <property type="entry name" value="Isochorismatase-like hydrolases"/>
    <property type="match status" value="1"/>
</dbReference>
<evidence type="ECO:0000313" key="4">
    <source>
        <dbReference type="Proteomes" id="UP001228044"/>
    </source>
</evidence>
<dbReference type="InterPro" id="IPR036380">
    <property type="entry name" value="Isochorismatase-like_sf"/>
</dbReference>
<accession>A0ABT8DLN6</accession>
<comment type="caution">
    <text evidence="3">The sequence shown here is derived from an EMBL/GenBank/DDBJ whole genome shotgun (WGS) entry which is preliminary data.</text>
</comment>
<protein>
    <submittedName>
        <fullName evidence="3">Isochorismatase family protein</fullName>
    </submittedName>
</protein>
<dbReference type="InterPro" id="IPR050272">
    <property type="entry name" value="Isochorismatase-like_hydrls"/>
</dbReference>
<evidence type="ECO:0000259" key="2">
    <source>
        <dbReference type="Pfam" id="PF00857"/>
    </source>
</evidence>
<reference evidence="3 4" key="1">
    <citation type="submission" date="2023-06" db="EMBL/GenBank/DDBJ databases">
        <title>Pelomonas sp. PFR6 16S ribosomal RNA gene Genome sequencing and assembly.</title>
        <authorList>
            <person name="Woo H."/>
        </authorList>
    </citation>
    <scope>NUCLEOTIDE SEQUENCE [LARGE SCALE GENOMIC DNA]</scope>
    <source>
        <strain evidence="3 4">PFR6</strain>
    </source>
</reference>
<dbReference type="PANTHER" id="PTHR43540">
    <property type="entry name" value="PEROXYUREIDOACRYLATE/UREIDOACRYLATE AMIDOHYDROLASE-RELATED"/>
    <property type="match status" value="1"/>
</dbReference>
<dbReference type="Pfam" id="PF00857">
    <property type="entry name" value="Isochorismatase"/>
    <property type="match status" value="1"/>
</dbReference>
<organism evidence="3 4">
    <name type="scientific">Roseateles violae</name>
    <dbReference type="NCBI Taxonomy" id="3058042"/>
    <lineage>
        <taxon>Bacteria</taxon>
        <taxon>Pseudomonadati</taxon>
        <taxon>Pseudomonadota</taxon>
        <taxon>Betaproteobacteria</taxon>
        <taxon>Burkholderiales</taxon>
        <taxon>Sphaerotilaceae</taxon>
        <taxon>Roseateles</taxon>
    </lineage>
</organism>
<evidence type="ECO:0000256" key="1">
    <source>
        <dbReference type="ARBA" id="ARBA00022801"/>
    </source>
</evidence>
<dbReference type="Proteomes" id="UP001228044">
    <property type="component" value="Unassembled WGS sequence"/>
</dbReference>
<dbReference type="PANTHER" id="PTHR43540:SF1">
    <property type="entry name" value="ISOCHORISMATASE HYDROLASE"/>
    <property type="match status" value="1"/>
</dbReference>
<proteinExistence type="predicted"/>
<dbReference type="Gene3D" id="3.40.50.850">
    <property type="entry name" value="Isochorismatase-like"/>
    <property type="match status" value="1"/>
</dbReference>
<dbReference type="EMBL" id="JAUHHC010000001">
    <property type="protein sequence ID" value="MDN3919315.1"/>
    <property type="molecule type" value="Genomic_DNA"/>
</dbReference>
<keyword evidence="4" id="KW-1185">Reference proteome</keyword>
<keyword evidence="1" id="KW-0378">Hydrolase</keyword>
<sequence length="192" mass="20512">MNTALLVIDLQRGAFDGVRCPAIDAPERLLGHARRLLDAARAGGRTIVFVQHSENVAGEVFEEATEHWRLHETLQPDGGPRESSLRKYASSAFENTDLDARLKAQGADELVICGLQSEFCVSNTSRAALALGYRVRLAQDAHGTWPSEGRSAEAIRAEVNAALSAAGAEPATTAELERLLSGSLSSSSSSLR</sequence>
<dbReference type="RefSeq" id="WP_290357619.1">
    <property type="nucleotide sequence ID" value="NZ_JAUHHC010000001.1"/>
</dbReference>
<gene>
    <name evidence="3" type="ORF">QWJ38_03370</name>
</gene>
<evidence type="ECO:0000313" key="3">
    <source>
        <dbReference type="EMBL" id="MDN3919315.1"/>
    </source>
</evidence>
<feature type="domain" description="Isochorismatase-like" evidence="2">
    <location>
        <begin position="3"/>
        <end position="173"/>
    </location>
</feature>
<dbReference type="InterPro" id="IPR000868">
    <property type="entry name" value="Isochorismatase-like_dom"/>
</dbReference>
<name>A0ABT8DLN6_9BURK</name>